<keyword evidence="4" id="KW-0010">Activator</keyword>
<feature type="compositionally biased region" description="Gly residues" evidence="8">
    <location>
        <begin position="77"/>
        <end position="86"/>
    </location>
</feature>
<evidence type="ECO:0000256" key="4">
    <source>
        <dbReference type="ARBA" id="ARBA00023159"/>
    </source>
</evidence>
<comment type="similarity">
    <text evidence="2">Belongs to the Mediator complex subunit 9 family.</text>
</comment>
<protein>
    <recommendedName>
        <fullName evidence="11">Mediator complex subunit 9</fullName>
    </recommendedName>
</protein>
<dbReference type="STRING" id="694573.A0A194VCG9"/>
<keyword evidence="6" id="KW-0539">Nucleus</keyword>
<evidence type="ECO:0000256" key="1">
    <source>
        <dbReference type="ARBA" id="ARBA00004123"/>
    </source>
</evidence>
<keyword evidence="3" id="KW-0805">Transcription regulation</keyword>
<organism evidence="9 10">
    <name type="scientific">Cytospora mali</name>
    <name type="common">Apple Valsa canker fungus</name>
    <name type="synonym">Valsa mali</name>
    <dbReference type="NCBI Taxonomy" id="578113"/>
    <lineage>
        <taxon>Eukaryota</taxon>
        <taxon>Fungi</taxon>
        <taxon>Dikarya</taxon>
        <taxon>Ascomycota</taxon>
        <taxon>Pezizomycotina</taxon>
        <taxon>Sordariomycetes</taxon>
        <taxon>Sordariomycetidae</taxon>
        <taxon>Diaporthales</taxon>
        <taxon>Cytosporaceae</taxon>
        <taxon>Cytospora</taxon>
    </lineage>
</organism>
<evidence type="ECO:0000256" key="6">
    <source>
        <dbReference type="ARBA" id="ARBA00023242"/>
    </source>
</evidence>
<dbReference type="GO" id="GO:0003712">
    <property type="term" value="F:transcription coregulator activity"/>
    <property type="evidence" value="ECO:0007669"/>
    <property type="project" value="InterPro"/>
</dbReference>
<evidence type="ECO:0000256" key="7">
    <source>
        <dbReference type="SAM" id="Coils"/>
    </source>
</evidence>
<dbReference type="GO" id="GO:0016592">
    <property type="term" value="C:mediator complex"/>
    <property type="evidence" value="ECO:0007669"/>
    <property type="project" value="InterPro"/>
</dbReference>
<dbReference type="Proteomes" id="UP000078576">
    <property type="component" value="Unassembled WGS sequence"/>
</dbReference>
<feature type="compositionally biased region" description="Basic residues" evidence="8">
    <location>
        <begin position="650"/>
        <end position="662"/>
    </location>
</feature>
<feature type="region of interest" description="Disordered" evidence="8">
    <location>
        <begin position="1"/>
        <end position="100"/>
    </location>
</feature>
<dbReference type="GO" id="GO:0006357">
    <property type="term" value="P:regulation of transcription by RNA polymerase II"/>
    <property type="evidence" value="ECO:0007669"/>
    <property type="project" value="InterPro"/>
</dbReference>
<evidence type="ECO:0000256" key="3">
    <source>
        <dbReference type="ARBA" id="ARBA00023015"/>
    </source>
</evidence>
<dbReference type="OrthoDB" id="5414694at2759"/>
<feature type="coiled-coil region" evidence="7">
    <location>
        <begin position="118"/>
        <end position="152"/>
    </location>
</feature>
<proteinExistence type="inferred from homology"/>
<dbReference type="AlphaFoldDB" id="A0A194VCG9"/>
<feature type="region of interest" description="Disordered" evidence="8">
    <location>
        <begin position="520"/>
        <end position="662"/>
    </location>
</feature>
<dbReference type="Pfam" id="PF07544">
    <property type="entry name" value="Med9"/>
    <property type="match status" value="1"/>
</dbReference>
<evidence type="ECO:0000256" key="8">
    <source>
        <dbReference type="SAM" id="MobiDB-lite"/>
    </source>
</evidence>
<keyword evidence="7" id="KW-0175">Coiled coil</keyword>
<gene>
    <name evidence="9" type="ORF">VP1G_08860</name>
</gene>
<reference evidence="10" key="1">
    <citation type="submission" date="2014-12" db="EMBL/GenBank/DDBJ databases">
        <title>Genome Sequence of Valsa Canker Pathogens Uncovers a Specific Adaption of Colonization on Woody Bark.</title>
        <authorList>
            <person name="Yin Z."/>
            <person name="Liu H."/>
            <person name="Gao X."/>
            <person name="Li Z."/>
            <person name="Song N."/>
            <person name="Ke X."/>
            <person name="Dai Q."/>
            <person name="Wu Y."/>
            <person name="Sun Y."/>
            <person name="Xu J.-R."/>
            <person name="Kang Z.K."/>
            <person name="Wang L."/>
            <person name="Huang L."/>
        </authorList>
    </citation>
    <scope>NUCLEOTIDE SEQUENCE [LARGE SCALE GENOMIC DNA]</scope>
    <source>
        <strain evidence="10">SXYL134</strain>
    </source>
</reference>
<evidence type="ECO:0000256" key="5">
    <source>
        <dbReference type="ARBA" id="ARBA00023163"/>
    </source>
</evidence>
<accession>A0A194VCG9</accession>
<feature type="region of interest" description="Disordered" evidence="8">
    <location>
        <begin position="449"/>
        <end position="470"/>
    </location>
</feature>
<evidence type="ECO:0008006" key="11">
    <source>
        <dbReference type="Google" id="ProtNLM"/>
    </source>
</evidence>
<evidence type="ECO:0000313" key="9">
    <source>
        <dbReference type="EMBL" id="KUI61687.1"/>
    </source>
</evidence>
<dbReference type="EMBL" id="KN714784">
    <property type="protein sequence ID" value="KUI61687.1"/>
    <property type="molecule type" value="Genomic_DNA"/>
</dbReference>
<dbReference type="InterPro" id="IPR011425">
    <property type="entry name" value="Med9"/>
</dbReference>
<evidence type="ECO:0000256" key="2">
    <source>
        <dbReference type="ARBA" id="ARBA00008089"/>
    </source>
</evidence>
<sequence length="662" mass="69635">MTSPRPPAGGANPHPLPGGLSPDSIDVPSELYTILSRVRYTDKSGTATASGDGEPGKPGGANTPAAGPSGATPAAGGADGAAGGGNPASKPLSTKDLVAATDPLKHKIQRARAAVHTLPDIERSIPEQEAEIREWENKIARQREVLQQLKEFGIQFSHGSSDIEMGGTADALAVSVAGNEYEDGALLREIAGHRFSGGSPLSSPLQNKAPIVGVGADLETHVEDTPMPDVEGQSITKGPLRDAISVGFSLETQAAIVGIKSQPGELAQEEFALEQQAEDKRPIEDPTLETANIVKNNNAFGTAPVGIGPPEARGETTKSEAIDEQNSITQEQQEGGLSGYHIEELGPSIPGVNPLNKSGQGYYSLQGLGNTSDVDPLAEREATKALSFTEVGDEARRVGISVNREPPQVEVVDAPGSKIVANNAPMELDTAASQAPEQESMVRDYELDGHGDIQPTHSETAEVGRDNTQSKTHENITADLSSQVSSLAATDGWLRIEISEHFKRVRNQLYFMKSLEEMQSASHATPKGKVKDSEPGGPSSSATATAFRDTPRRSRPRDSESPDQIIEEKPTSSLDAEEEVVVLTDPLEADDVAMGQQVDDVNAIAGEQSSIPPSGADRSRDTAASATGDNVTDQVIVADPTAGRATSSRGRGRGTSRGRRRR</sequence>
<keyword evidence="5" id="KW-0804">Transcription</keyword>
<keyword evidence="10" id="KW-1185">Reference proteome</keyword>
<evidence type="ECO:0000313" key="10">
    <source>
        <dbReference type="Proteomes" id="UP000078576"/>
    </source>
</evidence>
<feature type="compositionally biased region" description="Basic and acidic residues" evidence="8">
    <location>
        <begin position="549"/>
        <end position="570"/>
    </location>
</feature>
<name>A0A194VCG9_CYTMA</name>
<feature type="compositionally biased region" description="Polar residues" evidence="8">
    <location>
        <begin position="622"/>
        <end position="633"/>
    </location>
</feature>
<comment type="subcellular location">
    <subcellularLocation>
        <location evidence="1">Nucleus</location>
    </subcellularLocation>
</comment>
<feature type="compositionally biased region" description="Low complexity" evidence="8">
    <location>
        <begin position="60"/>
        <end position="76"/>
    </location>
</feature>